<feature type="non-terminal residue" evidence="1">
    <location>
        <position position="1"/>
    </location>
</feature>
<name>X1HRR1_9ZZZZ</name>
<accession>X1HRR1</accession>
<comment type="caution">
    <text evidence="1">The sequence shown here is derived from an EMBL/GenBank/DDBJ whole genome shotgun (WGS) entry which is preliminary data.</text>
</comment>
<evidence type="ECO:0000313" key="1">
    <source>
        <dbReference type="EMBL" id="GAH56504.1"/>
    </source>
</evidence>
<reference evidence="1" key="1">
    <citation type="journal article" date="2014" name="Front. Microbiol.">
        <title>High frequency of phylogenetically diverse reductive dehalogenase-homologous genes in deep subseafloor sedimentary metagenomes.</title>
        <authorList>
            <person name="Kawai M."/>
            <person name="Futagami T."/>
            <person name="Toyoda A."/>
            <person name="Takaki Y."/>
            <person name="Nishi S."/>
            <person name="Hori S."/>
            <person name="Arai W."/>
            <person name="Tsubouchi T."/>
            <person name="Morono Y."/>
            <person name="Uchiyama I."/>
            <person name="Ito T."/>
            <person name="Fujiyama A."/>
            <person name="Inagaki F."/>
            <person name="Takami H."/>
        </authorList>
    </citation>
    <scope>NUCLEOTIDE SEQUENCE</scope>
    <source>
        <strain evidence="1">Expedition CK06-06</strain>
    </source>
</reference>
<dbReference type="AlphaFoldDB" id="X1HRR1"/>
<dbReference type="EMBL" id="BARU01023728">
    <property type="protein sequence ID" value="GAH56504.1"/>
    <property type="molecule type" value="Genomic_DNA"/>
</dbReference>
<proteinExistence type="predicted"/>
<organism evidence="1">
    <name type="scientific">marine sediment metagenome</name>
    <dbReference type="NCBI Taxonomy" id="412755"/>
    <lineage>
        <taxon>unclassified sequences</taxon>
        <taxon>metagenomes</taxon>
        <taxon>ecological metagenomes</taxon>
    </lineage>
</organism>
<gene>
    <name evidence="1" type="ORF">S03H2_38475</name>
</gene>
<protein>
    <submittedName>
        <fullName evidence="1">Uncharacterized protein</fullName>
    </submittedName>
</protein>
<sequence>EQNQYYIDILNAMLNGHIRVGPEDNLYIKKKSIST</sequence>